<feature type="coiled-coil region" evidence="10">
    <location>
        <begin position="493"/>
        <end position="520"/>
    </location>
</feature>
<evidence type="ECO:0000256" key="6">
    <source>
        <dbReference type="ARBA" id="ARBA00022793"/>
    </source>
</evidence>
<dbReference type="InterPro" id="IPR008210">
    <property type="entry name" value="PEP_carboxykinase_N"/>
</dbReference>
<dbReference type="NCBIfam" id="NF006821">
    <property type="entry name" value="PRK09344.1-3"/>
    <property type="match status" value="1"/>
</dbReference>
<dbReference type="Gene3D" id="3.40.449.10">
    <property type="entry name" value="Phosphoenolpyruvate Carboxykinase, domain 1"/>
    <property type="match status" value="1"/>
</dbReference>
<evidence type="ECO:0000313" key="11">
    <source>
        <dbReference type="EMBL" id="SFJ06092.1"/>
    </source>
</evidence>
<dbReference type="GO" id="GO:0005829">
    <property type="term" value="C:cytosol"/>
    <property type="evidence" value="ECO:0007669"/>
    <property type="project" value="TreeGrafter"/>
</dbReference>
<name>A0A1I3NA71_9EURY</name>
<evidence type="ECO:0000256" key="5">
    <source>
        <dbReference type="ARBA" id="ARBA00022741"/>
    </source>
</evidence>
<gene>
    <name evidence="11" type="ORF">SAMN05443661_1134</name>
</gene>
<comment type="catalytic activity">
    <reaction evidence="9">
        <text>oxaloacetate + ATP = phosphoenolpyruvate + ADP + CO2</text>
        <dbReference type="Rhea" id="RHEA:18617"/>
        <dbReference type="ChEBI" id="CHEBI:16452"/>
        <dbReference type="ChEBI" id="CHEBI:16526"/>
        <dbReference type="ChEBI" id="CHEBI:30616"/>
        <dbReference type="ChEBI" id="CHEBI:58702"/>
        <dbReference type="ChEBI" id="CHEBI:456216"/>
        <dbReference type="EC" id="4.1.1.49"/>
    </reaction>
</comment>
<dbReference type="UniPathway" id="UPA00138"/>
<keyword evidence="7" id="KW-0067">ATP-binding</keyword>
<accession>A0A1I3NA71</accession>
<evidence type="ECO:0000256" key="4">
    <source>
        <dbReference type="ARBA" id="ARBA00022432"/>
    </source>
</evidence>
<comment type="pathway">
    <text evidence="1">Carbohydrate biosynthesis; gluconeogenesis.</text>
</comment>
<dbReference type="SUPFAM" id="SSF68923">
    <property type="entry name" value="PEP carboxykinase N-terminal domain"/>
    <property type="match status" value="1"/>
</dbReference>
<protein>
    <recommendedName>
        <fullName evidence="3">phosphoenolpyruvate carboxykinase (ATP)</fullName>
        <ecNumber evidence="3">4.1.1.49</ecNumber>
    </recommendedName>
</protein>
<evidence type="ECO:0000256" key="9">
    <source>
        <dbReference type="ARBA" id="ARBA00047371"/>
    </source>
</evidence>
<dbReference type="GO" id="GO:0004612">
    <property type="term" value="F:phosphoenolpyruvate carboxykinase (ATP) activity"/>
    <property type="evidence" value="ECO:0007669"/>
    <property type="project" value="UniProtKB-EC"/>
</dbReference>
<keyword evidence="11" id="KW-0670">Pyruvate</keyword>
<dbReference type="EC" id="4.1.1.49" evidence="3"/>
<dbReference type="Proteomes" id="UP000182829">
    <property type="component" value="Unassembled WGS sequence"/>
</dbReference>
<dbReference type="PANTHER" id="PTHR30031">
    <property type="entry name" value="PHOSPHOENOLPYRUVATE CARBOXYKINASE ATP"/>
    <property type="match status" value="1"/>
</dbReference>
<keyword evidence="4" id="KW-0312">Gluconeogenesis</keyword>
<comment type="similarity">
    <text evidence="2">Belongs to the phosphoenolpyruvate carboxykinase (ATP) family.</text>
</comment>
<dbReference type="OMA" id="TSHGCWL"/>
<evidence type="ECO:0000256" key="10">
    <source>
        <dbReference type="SAM" id="Coils"/>
    </source>
</evidence>
<evidence type="ECO:0000256" key="2">
    <source>
        <dbReference type="ARBA" id="ARBA00006052"/>
    </source>
</evidence>
<dbReference type="Gene3D" id="3.90.228.20">
    <property type="match status" value="2"/>
</dbReference>
<evidence type="ECO:0000313" key="12">
    <source>
        <dbReference type="Proteomes" id="UP000182829"/>
    </source>
</evidence>
<dbReference type="PANTHER" id="PTHR30031:SF0">
    <property type="entry name" value="PHOSPHOENOLPYRUVATE CARBOXYKINASE (ATP)"/>
    <property type="match status" value="1"/>
</dbReference>
<evidence type="ECO:0000256" key="3">
    <source>
        <dbReference type="ARBA" id="ARBA00012363"/>
    </source>
</evidence>
<dbReference type="GO" id="GO:0005524">
    <property type="term" value="F:ATP binding"/>
    <property type="evidence" value="ECO:0007669"/>
    <property type="project" value="UniProtKB-KW"/>
</dbReference>
<dbReference type="InterPro" id="IPR001272">
    <property type="entry name" value="PEP_carboxykinase_ATP"/>
</dbReference>
<reference evidence="11 12" key="1">
    <citation type="submission" date="2016-10" db="EMBL/GenBank/DDBJ databases">
        <authorList>
            <person name="de Groot N.N."/>
        </authorList>
    </citation>
    <scope>NUCLEOTIDE SEQUENCE [LARGE SCALE GENOMIC DNA]</scope>
    <source>
        <strain evidence="11 12">SP2</strain>
    </source>
</reference>
<dbReference type="EMBL" id="FORO01000013">
    <property type="protein sequence ID" value="SFJ06092.1"/>
    <property type="molecule type" value="Genomic_DNA"/>
</dbReference>
<dbReference type="Pfam" id="PF01293">
    <property type="entry name" value="PEPCK_ATP"/>
    <property type="match status" value="1"/>
</dbReference>
<keyword evidence="5" id="KW-0547">Nucleotide-binding</keyword>
<sequence length="526" mass="58071">MTRTEGKPLSLYSREMAFTCMSETGTEPRPLVRTLPDPEAASHVQYNPSLEELRDLAAHEETTTEFGSPSYVSEFRSRSADRTKNAVDHGFNTRDHDLVDEAIAAAGDDDREMLCLDRLLGRHSDATLCCRLFVPAEHARIALAWANLFEPTDGRKPDLYTVQLPDHDETEIRVRPDEGFTAVLGSDYTGEAKKSFLRLFMYRLKEQGGLGLHAGSKRVRVRDGDGKLHTVGQVFMGLSATGKSTLTSHGCWLEEPEDATMLQDDVCGLLPDGAVAGSEGEGLFIKTIGLDADEQPELYEAATHESAILENVAVDDDDGTVDFDDDRHTANSRAIVQREQLASAGKDIDLERIDQVFFITRNPLMPPIAKLTDEQAAVAFMLGESIETSAGDPSRAGESIRVVGTNPFIVGPEGEEGNLFYDLVSSLEVDCYVINTGSLGEKSKDVGVEESVTILTETARGRIEWTDDDRVGLTIPEIVPGLSIDDYYPPDHVAEYDEAVADLRAERREYLEEFDDLREEIRNAVY</sequence>
<dbReference type="SUPFAM" id="SSF53795">
    <property type="entry name" value="PEP carboxykinase-like"/>
    <property type="match status" value="1"/>
</dbReference>
<keyword evidence="10" id="KW-0175">Coiled coil</keyword>
<proteinExistence type="inferred from homology"/>
<organism evidence="11 12">
    <name type="scientific">Natronobacterium gregoryi</name>
    <dbReference type="NCBI Taxonomy" id="44930"/>
    <lineage>
        <taxon>Archaea</taxon>
        <taxon>Methanobacteriati</taxon>
        <taxon>Methanobacteriota</taxon>
        <taxon>Stenosarchaea group</taxon>
        <taxon>Halobacteria</taxon>
        <taxon>Halobacteriales</taxon>
        <taxon>Natrialbaceae</taxon>
        <taxon>Natronobacterium</taxon>
    </lineage>
</organism>
<evidence type="ECO:0000256" key="1">
    <source>
        <dbReference type="ARBA" id="ARBA00004742"/>
    </source>
</evidence>
<dbReference type="AlphaFoldDB" id="A0A1I3NA71"/>
<keyword evidence="11" id="KW-0808">Transferase</keyword>
<dbReference type="GO" id="GO:0016301">
    <property type="term" value="F:kinase activity"/>
    <property type="evidence" value="ECO:0007669"/>
    <property type="project" value="UniProtKB-KW"/>
</dbReference>
<keyword evidence="11" id="KW-0418">Kinase</keyword>
<evidence type="ECO:0000256" key="8">
    <source>
        <dbReference type="ARBA" id="ARBA00023239"/>
    </source>
</evidence>
<dbReference type="GO" id="GO:0006094">
    <property type="term" value="P:gluconeogenesis"/>
    <property type="evidence" value="ECO:0007669"/>
    <property type="project" value="UniProtKB-UniPathway"/>
</dbReference>
<dbReference type="InterPro" id="IPR013035">
    <property type="entry name" value="PEP_carboxykinase_C"/>
</dbReference>
<evidence type="ECO:0000256" key="7">
    <source>
        <dbReference type="ARBA" id="ARBA00022840"/>
    </source>
</evidence>
<keyword evidence="8" id="KW-0456">Lyase</keyword>
<keyword evidence="6" id="KW-0210">Decarboxylase</keyword>